<dbReference type="AlphaFoldDB" id="A0A366H458"/>
<name>A0A366H458_9BACT</name>
<dbReference type="InterPro" id="IPR001173">
    <property type="entry name" value="Glyco_trans_2-like"/>
</dbReference>
<sequence>MSDRNALPSSAAIAEGRWHAVGPWLRDGQGRKVMMRGVTYGPFKPNKSGIPWPEDAQLRKDVAHIARLGFNTVRVYEAPSDLLLDCCREHGLRVMACVPWTQHVDFFRDGFAAADAIERISREARRLAAHPEVAGILVGNEIEKTLVRWMGPERVLHFIEHLITEARTQAPRTLIGYASYPSTEYLVPRNADFLAVNVFLERASVFRRHIQHLMNLAAGRPLIISEFGLDTASHGEAAQTEALRWEEKICRDAGVAGNIWFSYTDEWHRGGEEVTGWDFGLVTRDRKEKEAARELASRKALTVDSLRDVVSAERVSVIVCTRNGSSTLASCLEALAKQTHPNYEVLVIDDGSTDTTPQIARSYAHVRYVRQDHAGLSAARNLGMLEATGTLLAYTDDDCIPDEDWLVYACHAFEDPQVAAAGGPNLPPPPRNLTEACVAVAPGAPAHVLLNDEEAEHLPGCNLVIRKSALHAIGGFRTEFTTAGDDVDVCWRLQSHGGKLRFVPAALVWHHRRFTVSAYLRQQRGYGHAEAMLVRRYPHRFAWLGGARWRGAIYGHDNAPSLRTGALIRFGRFGNALFQTLYANSTASPWDWVMGLPWLVLSTLMLAYGLVSATFLGSVTGLALAAAMTLLTIYAAWRRARLQPPPADASSPGKSRSLLWMLCLLQPIIRDWGRLKGMVKLRALPSGTTTWPAEHFSQRPSSPQKHWRHEGFWNEDGVGREELLRAMRRMTVVQGLTWQETGDQSSCDAVLISPQGRRVGLTTVTEYHEEGRRLTRIAYGMRNLWWLDRVQVFLIVAGAASHFLFKFPHAWLLAALLLMLAWWRANLNVHALHATRELIYTAAEACGLIKDEAPVEISAKHLHERALATAGQPGEMYLNKP</sequence>
<evidence type="ECO:0000313" key="4">
    <source>
        <dbReference type="Proteomes" id="UP000253426"/>
    </source>
</evidence>
<dbReference type="RefSeq" id="WP_170157547.1">
    <property type="nucleotide sequence ID" value="NZ_QNRR01000018.1"/>
</dbReference>
<dbReference type="SUPFAM" id="SSF51445">
    <property type="entry name" value="(Trans)glycosidases"/>
    <property type="match status" value="1"/>
</dbReference>
<dbReference type="InterPro" id="IPR050834">
    <property type="entry name" value="Glycosyltransf_2"/>
</dbReference>
<feature type="transmembrane region" description="Helical" evidence="1">
    <location>
        <begin position="615"/>
        <end position="637"/>
    </location>
</feature>
<keyword evidence="1" id="KW-1133">Transmembrane helix</keyword>
<feature type="transmembrane region" description="Helical" evidence="1">
    <location>
        <begin position="810"/>
        <end position="827"/>
    </location>
</feature>
<dbReference type="PANTHER" id="PTHR43685:SF3">
    <property type="entry name" value="SLR2126 PROTEIN"/>
    <property type="match status" value="1"/>
</dbReference>
<keyword evidence="3" id="KW-0808">Transferase</keyword>
<organism evidence="3 4">
    <name type="scientific">Roseimicrobium gellanilyticum</name>
    <dbReference type="NCBI Taxonomy" id="748857"/>
    <lineage>
        <taxon>Bacteria</taxon>
        <taxon>Pseudomonadati</taxon>
        <taxon>Verrucomicrobiota</taxon>
        <taxon>Verrucomicrobiia</taxon>
        <taxon>Verrucomicrobiales</taxon>
        <taxon>Verrucomicrobiaceae</taxon>
        <taxon>Roseimicrobium</taxon>
    </lineage>
</organism>
<reference evidence="3 4" key="1">
    <citation type="submission" date="2018-06" db="EMBL/GenBank/DDBJ databases">
        <title>Genomic Encyclopedia of Type Strains, Phase IV (KMG-IV): sequencing the most valuable type-strain genomes for metagenomic binning, comparative biology and taxonomic classification.</title>
        <authorList>
            <person name="Goeker M."/>
        </authorList>
    </citation>
    <scope>NUCLEOTIDE SEQUENCE [LARGE SCALE GENOMIC DNA]</scope>
    <source>
        <strain evidence="3 4">DSM 25532</strain>
    </source>
</reference>
<dbReference type="Proteomes" id="UP000253426">
    <property type="component" value="Unassembled WGS sequence"/>
</dbReference>
<dbReference type="GO" id="GO:0016740">
    <property type="term" value="F:transferase activity"/>
    <property type="evidence" value="ECO:0007669"/>
    <property type="project" value="UniProtKB-KW"/>
</dbReference>
<dbReference type="SUPFAM" id="SSF53448">
    <property type="entry name" value="Nucleotide-diphospho-sugar transferases"/>
    <property type="match status" value="1"/>
</dbReference>
<dbReference type="InterPro" id="IPR017853">
    <property type="entry name" value="GH"/>
</dbReference>
<dbReference type="CDD" id="cd00761">
    <property type="entry name" value="Glyco_tranf_GTA_type"/>
    <property type="match status" value="1"/>
</dbReference>
<feature type="domain" description="Glycosyltransferase 2-like" evidence="2">
    <location>
        <begin position="316"/>
        <end position="421"/>
    </location>
</feature>
<keyword evidence="1" id="KW-0812">Transmembrane</keyword>
<evidence type="ECO:0000259" key="2">
    <source>
        <dbReference type="Pfam" id="PF00535"/>
    </source>
</evidence>
<dbReference type="PANTHER" id="PTHR43685">
    <property type="entry name" value="GLYCOSYLTRANSFERASE"/>
    <property type="match status" value="1"/>
</dbReference>
<dbReference type="InterPro" id="IPR029044">
    <property type="entry name" value="Nucleotide-diphossugar_trans"/>
</dbReference>
<dbReference type="Pfam" id="PF00535">
    <property type="entry name" value="Glycos_transf_2"/>
    <property type="match status" value="1"/>
</dbReference>
<comment type="caution">
    <text evidence="3">The sequence shown here is derived from an EMBL/GenBank/DDBJ whole genome shotgun (WGS) entry which is preliminary data.</text>
</comment>
<proteinExistence type="predicted"/>
<dbReference type="EMBL" id="QNRR01000018">
    <property type="protein sequence ID" value="RBP36128.1"/>
    <property type="molecule type" value="Genomic_DNA"/>
</dbReference>
<protein>
    <submittedName>
        <fullName evidence="3">Cellulose synthase/poly-beta-1,6-N-acetylglucosamine synthase-like glycosyltransferase</fullName>
    </submittedName>
</protein>
<accession>A0A366H458</accession>
<dbReference type="Gene3D" id="3.90.550.10">
    <property type="entry name" value="Spore Coat Polysaccharide Biosynthesis Protein SpsA, Chain A"/>
    <property type="match status" value="1"/>
</dbReference>
<feature type="transmembrane region" description="Helical" evidence="1">
    <location>
        <begin position="786"/>
        <end position="804"/>
    </location>
</feature>
<keyword evidence="1" id="KW-0472">Membrane</keyword>
<evidence type="ECO:0000313" key="3">
    <source>
        <dbReference type="EMBL" id="RBP36128.1"/>
    </source>
</evidence>
<evidence type="ECO:0000256" key="1">
    <source>
        <dbReference type="SAM" id="Phobius"/>
    </source>
</evidence>
<dbReference type="Gene3D" id="3.20.20.80">
    <property type="entry name" value="Glycosidases"/>
    <property type="match status" value="1"/>
</dbReference>
<gene>
    <name evidence="3" type="ORF">DES53_11878</name>
</gene>
<keyword evidence="4" id="KW-1185">Reference proteome</keyword>